<dbReference type="PROSITE" id="PS51682">
    <property type="entry name" value="SAM_OMT_I"/>
    <property type="match status" value="1"/>
</dbReference>
<protein>
    <recommendedName>
        <fullName evidence="5">O-methyltransferase</fullName>
    </recommendedName>
</protein>
<dbReference type="PANTHER" id="PTHR43167:SF1">
    <property type="entry name" value="PUTATIVE (AFU_ORTHOLOGUE AFUA_6G01830)-RELATED"/>
    <property type="match status" value="1"/>
</dbReference>
<evidence type="ECO:0000256" key="3">
    <source>
        <dbReference type="ARBA" id="ARBA00022691"/>
    </source>
</evidence>
<dbReference type="GO" id="GO:0032259">
    <property type="term" value="P:methylation"/>
    <property type="evidence" value="ECO:0007669"/>
    <property type="project" value="UniProtKB-KW"/>
</dbReference>
<name>X1SRJ1_9ZZZZ</name>
<accession>X1SRJ1</accession>
<keyword evidence="2" id="KW-0808">Transferase</keyword>
<reference evidence="4" key="1">
    <citation type="journal article" date="2014" name="Front. Microbiol.">
        <title>High frequency of phylogenetically diverse reductive dehalogenase-homologous genes in deep subseafloor sedimentary metagenomes.</title>
        <authorList>
            <person name="Kawai M."/>
            <person name="Futagami T."/>
            <person name="Toyoda A."/>
            <person name="Takaki Y."/>
            <person name="Nishi S."/>
            <person name="Hori S."/>
            <person name="Arai W."/>
            <person name="Tsubouchi T."/>
            <person name="Morono Y."/>
            <person name="Uchiyama I."/>
            <person name="Ito T."/>
            <person name="Fujiyama A."/>
            <person name="Inagaki F."/>
            <person name="Takami H."/>
        </authorList>
    </citation>
    <scope>NUCLEOTIDE SEQUENCE</scope>
    <source>
        <strain evidence="4">Expedition CK06-06</strain>
    </source>
</reference>
<gene>
    <name evidence="4" type="ORF">S12H4_14400</name>
</gene>
<comment type="caution">
    <text evidence="4">The sequence shown here is derived from an EMBL/GenBank/DDBJ whole genome shotgun (WGS) entry which is preliminary data.</text>
</comment>
<dbReference type="Gene3D" id="3.40.50.150">
    <property type="entry name" value="Vaccinia Virus protein VP39"/>
    <property type="match status" value="1"/>
</dbReference>
<dbReference type="SUPFAM" id="SSF53335">
    <property type="entry name" value="S-adenosyl-L-methionine-dependent methyltransferases"/>
    <property type="match status" value="1"/>
</dbReference>
<dbReference type="GO" id="GO:0008171">
    <property type="term" value="F:O-methyltransferase activity"/>
    <property type="evidence" value="ECO:0007669"/>
    <property type="project" value="InterPro"/>
</dbReference>
<dbReference type="InterPro" id="IPR029063">
    <property type="entry name" value="SAM-dependent_MTases_sf"/>
</dbReference>
<dbReference type="InterPro" id="IPR002935">
    <property type="entry name" value="SAM_O-MeTrfase"/>
</dbReference>
<organism evidence="4">
    <name type="scientific">marine sediment metagenome</name>
    <dbReference type="NCBI Taxonomy" id="412755"/>
    <lineage>
        <taxon>unclassified sequences</taxon>
        <taxon>metagenomes</taxon>
        <taxon>ecological metagenomes</taxon>
    </lineage>
</organism>
<keyword evidence="3" id="KW-0949">S-adenosyl-L-methionine</keyword>
<dbReference type="EMBL" id="BARW01006864">
    <property type="protein sequence ID" value="GAI81771.1"/>
    <property type="molecule type" value="Genomic_DNA"/>
</dbReference>
<dbReference type="Pfam" id="PF01596">
    <property type="entry name" value="Methyltransf_3"/>
    <property type="match status" value="1"/>
</dbReference>
<sequence length="211" mass="24200">MFYNIPEAIQKRMHYLESLNEKQRLDGTPSVQRLRQVPRETGKFLGLLAASAPDGTYLEIGTSAGYSTLWLALACRELNRKLVTFEILEEKVHLAKQTFSEAKIEDIVELIHGDARDYLQNYKNISFCFLDAVKKVYADCYEKIVPNMISGGLLVADNAISHKEILTPMIERVLNDARKVSFTQIDEQVNDAIRRLYFSTLRERRKHASTD</sequence>
<proteinExistence type="predicted"/>
<keyword evidence="1" id="KW-0489">Methyltransferase</keyword>
<evidence type="ECO:0000256" key="1">
    <source>
        <dbReference type="ARBA" id="ARBA00022603"/>
    </source>
</evidence>
<dbReference type="PANTHER" id="PTHR43167">
    <property type="entry name" value="PUTATIVE (AFU_ORTHOLOGUE AFUA_6G01830)-RELATED"/>
    <property type="match status" value="1"/>
</dbReference>
<evidence type="ECO:0000256" key="2">
    <source>
        <dbReference type="ARBA" id="ARBA00022679"/>
    </source>
</evidence>
<evidence type="ECO:0000313" key="4">
    <source>
        <dbReference type="EMBL" id="GAI81771.1"/>
    </source>
</evidence>
<evidence type="ECO:0008006" key="5">
    <source>
        <dbReference type="Google" id="ProtNLM"/>
    </source>
</evidence>
<dbReference type="AlphaFoldDB" id="X1SRJ1"/>